<dbReference type="CDD" id="cd00009">
    <property type="entry name" value="AAA"/>
    <property type="match status" value="1"/>
</dbReference>
<dbReference type="InterPro" id="IPR001789">
    <property type="entry name" value="Sig_transdc_resp-reg_receiver"/>
</dbReference>
<dbReference type="InterPro" id="IPR025662">
    <property type="entry name" value="Sigma_54_int_dom_ATP-bd_1"/>
</dbReference>
<feature type="domain" description="Response regulatory" evidence="7">
    <location>
        <begin position="5"/>
        <end position="119"/>
    </location>
</feature>
<dbReference type="Gene3D" id="3.40.50.300">
    <property type="entry name" value="P-loop containing nucleotide triphosphate hydrolases"/>
    <property type="match status" value="1"/>
</dbReference>
<evidence type="ECO:0000313" key="8">
    <source>
        <dbReference type="EMBL" id="ACU88462.1"/>
    </source>
</evidence>
<dbReference type="PANTHER" id="PTHR32071:SF113">
    <property type="entry name" value="ALGINATE BIOSYNTHESIS TRANSCRIPTIONAL REGULATORY PROTEIN ALGB"/>
    <property type="match status" value="1"/>
</dbReference>
<dbReference type="InterPro" id="IPR025944">
    <property type="entry name" value="Sigma_54_int_dom_CS"/>
</dbReference>
<keyword evidence="1" id="KW-0547">Nucleotide-binding</keyword>
<dbReference type="eggNOG" id="COG2204">
    <property type="taxonomic scope" value="Bacteria"/>
</dbReference>
<dbReference type="InterPro" id="IPR058031">
    <property type="entry name" value="AAA_lid_NorR"/>
</dbReference>
<dbReference type="AlphaFoldDB" id="C7LVC0"/>
<keyword evidence="3" id="KW-0805">Transcription regulation</keyword>
<dbReference type="STRING" id="525897.Dbac_0335"/>
<protein>
    <submittedName>
        <fullName evidence="8">Two component, sigma54 specific, transcriptional regulator, Fis family</fullName>
    </submittedName>
</protein>
<gene>
    <name evidence="8" type="ordered locus">Dbac_0335</name>
</gene>
<dbReference type="EMBL" id="CP001629">
    <property type="protein sequence ID" value="ACU88462.1"/>
    <property type="molecule type" value="Genomic_DNA"/>
</dbReference>
<keyword evidence="4" id="KW-0804">Transcription</keyword>
<dbReference type="Pfam" id="PF25601">
    <property type="entry name" value="AAA_lid_14"/>
    <property type="match status" value="1"/>
</dbReference>
<keyword evidence="9" id="KW-1185">Reference proteome</keyword>
<dbReference type="SUPFAM" id="SSF52172">
    <property type="entry name" value="CheY-like"/>
    <property type="match status" value="1"/>
</dbReference>
<keyword evidence="5" id="KW-0597">Phosphoprotein</keyword>
<dbReference type="Gene3D" id="1.10.10.60">
    <property type="entry name" value="Homeodomain-like"/>
    <property type="match status" value="1"/>
</dbReference>
<dbReference type="Gene3D" id="1.10.8.60">
    <property type="match status" value="1"/>
</dbReference>
<dbReference type="GO" id="GO:0000160">
    <property type="term" value="P:phosphorelay signal transduction system"/>
    <property type="evidence" value="ECO:0007669"/>
    <property type="project" value="InterPro"/>
</dbReference>
<evidence type="ECO:0000256" key="5">
    <source>
        <dbReference type="PROSITE-ProRule" id="PRU00169"/>
    </source>
</evidence>
<name>C7LVC0_DESBD</name>
<accession>C7LVC0</accession>
<feature type="domain" description="Sigma-54 factor interaction" evidence="6">
    <location>
        <begin position="144"/>
        <end position="373"/>
    </location>
</feature>
<dbReference type="InterPro" id="IPR011006">
    <property type="entry name" value="CheY-like_superfamily"/>
</dbReference>
<dbReference type="PANTHER" id="PTHR32071">
    <property type="entry name" value="TRANSCRIPTIONAL REGULATORY PROTEIN"/>
    <property type="match status" value="1"/>
</dbReference>
<organism evidence="8 9">
    <name type="scientific">Desulfomicrobium baculatum (strain DSM 4028 / VKM B-1378 / X)</name>
    <name type="common">Desulfovibrio baculatus</name>
    <dbReference type="NCBI Taxonomy" id="525897"/>
    <lineage>
        <taxon>Bacteria</taxon>
        <taxon>Pseudomonadati</taxon>
        <taxon>Thermodesulfobacteriota</taxon>
        <taxon>Desulfovibrionia</taxon>
        <taxon>Desulfovibrionales</taxon>
        <taxon>Desulfomicrobiaceae</taxon>
        <taxon>Desulfomicrobium</taxon>
    </lineage>
</organism>
<dbReference type="InterPro" id="IPR027417">
    <property type="entry name" value="P-loop_NTPase"/>
</dbReference>
<dbReference type="SUPFAM" id="SSF52540">
    <property type="entry name" value="P-loop containing nucleoside triphosphate hydrolases"/>
    <property type="match status" value="1"/>
</dbReference>
<dbReference type="Proteomes" id="UP000002216">
    <property type="component" value="Chromosome"/>
</dbReference>
<feature type="modified residue" description="4-aspartylphosphate" evidence="5">
    <location>
        <position position="54"/>
    </location>
</feature>
<dbReference type="KEGG" id="dba:Dbac_0335"/>
<dbReference type="SMART" id="SM00448">
    <property type="entry name" value="REC"/>
    <property type="match status" value="1"/>
</dbReference>
<dbReference type="PROSITE" id="PS00688">
    <property type="entry name" value="SIGMA54_INTERACT_3"/>
    <property type="match status" value="1"/>
</dbReference>
<proteinExistence type="predicted"/>
<dbReference type="SUPFAM" id="SSF46689">
    <property type="entry name" value="Homeodomain-like"/>
    <property type="match status" value="1"/>
</dbReference>
<dbReference type="InterPro" id="IPR009057">
    <property type="entry name" value="Homeodomain-like_sf"/>
</dbReference>
<keyword evidence="2" id="KW-0067">ATP-binding</keyword>
<dbReference type="InterPro" id="IPR003593">
    <property type="entry name" value="AAA+_ATPase"/>
</dbReference>
<evidence type="ECO:0000259" key="7">
    <source>
        <dbReference type="PROSITE" id="PS50110"/>
    </source>
</evidence>
<dbReference type="HOGENOM" id="CLU_000445_0_6_7"/>
<evidence type="ECO:0000256" key="4">
    <source>
        <dbReference type="ARBA" id="ARBA00023163"/>
    </source>
</evidence>
<dbReference type="PROSITE" id="PS50110">
    <property type="entry name" value="RESPONSE_REGULATORY"/>
    <property type="match status" value="1"/>
</dbReference>
<dbReference type="PROSITE" id="PS00675">
    <property type="entry name" value="SIGMA54_INTERACT_1"/>
    <property type="match status" value="1"/>
</dbReference>
<reference evidence="8 9" key="1">
    <citation type="journal article" date="2009" name="Stand. Genomic Sci.">
        <title>Complete genome sequence of Desulfomicrobium baculatum type strain (X).</title>
        <authorList>
            <person name="Copeland A."/>
            <person name="Spring S."/>
            <person name="Goker M."/>
            <person name="Schneider S."/>
            <person name="Lapidus A."/>
            <person name="Del Rio T.G."/>
            <person name="Tice H."/>
            <person name="Cheng J.F."/>
            <person name="Chen F."/>
            <person name="Nolan M."/>
            <person name="Bruce D."/>
            <person name="Goodwin L."/>
            <person name="Pitluck S."/>
            <person name="Ivanova N."/>
            <person name="Mavrommatis K."/>
            <person name="Ovchinnikova G."/>
            <person name="Pati A."/>
            <person name="Chen A."/>
            <person name="Palaniappan K."/>
            <person name="Land M."/>
            <person name="Hauser L."/>
            <person name="Chang Y.J."/>
            <person name="Jeffries C.C."/>
            <person name="Meincke L."/>
            <person name="Sims D."/>
            <person name="Brettin T."/>
            <person name="Detter J.C."/>
            <person name="Han C."/>
            <person name="Chain P."/>
            <person name="Bristow J."/>
            <person name="Eisen J.A."/>
            <person name="Markowitz V."/>
            <person name="Hugenholtz P."/>
            <person name="Kyrpides N.C."/>
            <person name="Klenk H.P."/>
            <person name="Lucas S."/>
        </authorList>
    </citation>
    <scope>NUCLEOTIDE SEQUENCE [LARGE SCALE GENOMIC DNA]</scope>
    <source>
        <strain evidence="9">DSM 4028 / VKM B-1378 / X</strain>
    </source>
</reference>
<dbReference type="Gene3D" id="3.40.50.2300">
    <property type="match status" value="1"/>
</dbReference>
<evidence type="ECO:0000256" key="2">
    <source>
        <dbReference type="ARBA" id="ARBA00022840"/>
    </source>
</evidence>
<dbReference type="FunFam" id="3.40.50.300:FF:000006">
    <property type="entry name" value="DNA-binding transcriptional regulator NtrC"/>
    <property type="match status" value="1"/>
</dbReference>
<dbReference type="RefSeq" id="WP_012805547.1">
    <property type="nucleotide sequence ID" value="NC_013173.1"/>
</dbReference>
<dbReference type="GO" id="GO:0006355">
    <property type="term" value="P:regulation of DNA-templated transcription"/>
    <property type="evidence" value="ECO:0007669"/>
    <property type="project" value="InterPro"/>
</dbReference>
<evidence type="ECO:0000256" key="3">
    <source>
        <dbReference type="ARBA" id="ARBA00023015"/>
    </source>
</evidence>
<dbReference type="Pfam" id="PF00072">
    <property type="entry name" value="Response_reg"/>
    <property type="match status" value="1"/>
</dbReference>
<dbReference type="InterPro" id="IPR002078">
    <property type="entry name" value="Sigma_54_int"/>
</dbReference>
<evidence type="ECO:0000313" key="9">
    <source>
        <dbReference type="Proteomes" id="UP000002216"/>
    </source>
</evidence>
<dbReference type="GO" id="GO:0005524">
    <property type="term" value="F:ATP binding"/>
    <property type="evidence" value="ECO:0007669"/>
    <property type="project" value="UniProtKB-KW"/>
</dbReference>
<evidence type="ECO:0000256" key="1">
    <source>
        <dbReference type="ARBA" id="ARBA00022741"/>
    </source>
</evidence>
<dbReference type="Pfam" id="PF00158">
    <property type="entry name" value="Sigma54_activat"/>
    <property type="match status" value="1"/>
</dbReference>
<dbReference type="SMART" id="SM00382">
    <property type="entry name" value="AAA"/>
    <property type="match status" value="1"/>
</dbReference>
<sequence length="445" mass="49152">MNELKILIVDDETNIRKTLSYCLAAEGHTVIAVSNPADAMEESRLRVFDMAFVDLKLGEEDGMDLIPALLADSPWIKVVVITAHASIESVVDAMRRGAADYLAKPFTPSQVKFLTGRIAKVRELETQIVALKENMQRLGPEDRLQSNNVGMQRVMELARKAAPSEATVLLQGESGTGKTVFARAIHNWSARALKPMAVVPCPAIPSELLESELFGHAKGAFTGAVRDNPGRIAACERGTLFLDEIGDMPPAVQAKLLRFIQDKEYERLGESVSRKADVRIIAATNAELKDRVADGRFREDLFYRLNVISLTVPPLRERPEDILALSLDFLSYFSRVNRKTILGFTDEATHALTQYVWPGNVRELRNAIERAVILGSGDKLDKNDLPESIIPATSTLKIGDAVSLATIEELHIRRVLATSSSLQVAADILGIDQATLWRRRKTYGI</sequence>
<evidence type="ECO:0000259" key="6">
    <source>
        <dbReference type="PROSITE" id="PS50045"/>
    </source>
</evidence>
<dbReference type="PROSITE" id="PS50045">
    <property type="entry name" value="SIGMA54_INTERACT_4"/>
    <property type="match status" value="1"/>
</dbReference>